<keyword evidence="4" id="KW-0720">Serine protease</keyword>
<dbReference type="SUPFAM" id="SSF50494">
    <property type="entry name" value="Trypsin-like serine proteases"/>
    <property type="match status" value="1"/>
</dbReference>
<dbReference type="EMBL" id="CP074403">
    <property type="protein sequence ID" value="QVJ03466.1"/>
    <property type="molecule type" value="Genomic_DNA"/>
</dbReference>
<evidence type="ECO:0000256" key="6">
    <source>
        <dbReference type="SAM" id="SignalP"/>
    </source>
</evidence>
<dbReference type="InterPro" id="IPR009003">
    <property type="entry name" value="Peptidase_S1_PA"/>
</dbReference>
<dbReference type="GO" id="GO:0006508">
    <property type="term" value="P:proteolysis"/>
    <property type="evidence" value="ECO:0007669"/>
    <property type="project" value="UniProtKB-KW"/>
</dbReference>
<keyword evidence="6" id="KW-0732">Signal</keyword>
<evidence type="ECO:0000256" key="2">
    <source>
        <dbReference type="ARBA" id="ARBA00022670"/>
    </source>
</evidence>
<dbReference type="InterPro" id="IPR001316">
    <property type="entry name" value="Pept_S1A_streptogrisin"/>
</dbReference>
<dbReference type="CDD" id="cd21112">
    <property type="entry name" value="alphaLP-like"/>
    <property type="match status" value="1"/>
</dbReference>
<dbReference type="Gene3D" id="2.40.10.10">
    <property type="entry name" value="Trypsin-like serine proteases"/>
    <property type="match status" value="2"/>
</dbReference>
<dbReference type="GO" id="GO:0004252">
    <property type="term" value="F:serine-type endopeptidase activity"/>
    <property type="evidence" value="ECO:0007669"/>
    <property type="project" value="InterPro"/>
</dbReference>
<proteinExistence type="inferred from homology"/>
<organism evidence="7 8">
    <name type="scientific">Nocardiopsis eucommiae</name>
    <dbReference type="NCBI Taxonomy" id="2831970"/>
    <lineage>
        <taxon>Bacteria</taxon>
        <taxon>Bacillati</taxon>
        <taxon>Actinomycetota</taxon>
        <taxon>Actinomycetes</taxon>
        <taxon>Streptosporangiales</taxon>
        <taxon>Nocardiopsidaceae</taxon>
        <taxon>Nocardiopsis</taxon>
    </lineage>
</organism>
<keyword evidence="3" id="KW-0378">Hydrolase</keyword>
<gene>
    <name evidence="7" type="ORF">KGD82_27665</name>
</gene>
<evidence type="ECO:0000256" key="1">
    <source>
        <dbReference type="ARBA" id="ARBA00007664"/>
    </source>
</evidence>
<evidence type="ECO:0000313" key="8">
    <source>
        <dbReference type="Proteomes" id="UP000682416"/>
    </source>
</evidence>
<dbReference type="PROSITE" id="PS00135">
    <property type="entry name" value="TRYPSIN_SER"/>
    <property type="match status" value="1"/>
</dbReference>
<dbReference type="KEGG" id="nec:KGD82_27665"/>
<geneLocation type="plasmid" evidence="7 8">
    <name>unnamed2</name>
</geneLocation>
<keyword evidence="5" id="KW-1015">Disulfide bond</keyword>
<feature type="chain" id="PRO_5036764854" evidence="6">
    <location>
        <begin position="25"/>
        <end position="466"/>
    </location>
</feature>
<keyword evidence="7" id="KW-0614">Plasmid</keyword>
<accession>A0A975LDZ3</accession>
<comment type="similarity">
    <text evidence="1">Belongs to the peptidase S1 family.</text>
</comment>
<dbReference type="AlphaFoldDB" id="A0A975LDZ3"/>
<evidence type="ECO:0000256" key="4">
    <source>
        <dbReference type="ARBA" id="ARBA00022825"/>
    </source>
</evidence>
<keyword evidence="2" id="KW-0645">Protease</keyword>
<dbReference type="InterPro" id="IPR043504">
    <property type="entry name" value="Peptidase_S1_PA_chymotrypsin"/>
</dbReference>
<protein>
    <submittedName>
        <fullName evidence="7">Uncharacterized protein</fullName>
    </submittedName>
</protein>
<dbReference type="PRINTS" id="PR00861">
    <property type="entry name" value="ALYTICPTASE"/>
</dbReference>
<evidence type="ECO:0000256" key="5">
    <source>
        <dbReference type="ARBA" id="ARBA00023157"/>
    </source>
</evidence>
<feature type="signal peptide" evidence="6">
    <location>
        <begin position="1"/>
        <end position="24"/>
    </location>
</feature>
<sequence length="466" mass="49964">MAAALALFLPAAYLFVVAPPAAFASTGLPRTSSVVLDGGERSELERPELDEIRRDAEENGVPLEEAVTSFIEEAAEDTPITAATHPDGPVDTPPDLYIDDLTAAEVEDLIQLAKDEGISFEESIDRHGWQNQFIEVAEALETSFPDEFSGAMKTPEGTAWFAFKDEVPASALELAEALPVSVELVSDRGFTENELIVAKDLAHAEVLTDSNTANVVTGYDIETGEINVQAQLNDAPETESAMTAAAADIAPAMERHDLAVDFPVQVDIVEENPIQEDSRYIRGGGLMNFSGGLCTSGFNLKYQSSNTKRVGTAGHCLIAASGTYSNHSTHGGRTTVSRVWRHNGSWGDIGYFSIGTKTATRTFYQNTNSTRYATGRAGLPAVGTSICKYGRTTGRSCSTVRQRQVSAGGKSNLVVMNSTNSRGGDSGGPWYNGGTAYGIHMGRVGGRAAFTPAYFFQNRGYDVWTR</sequence>
<name>A0A975LDZ3_9ACTN</name>
<dbReference type="InterPro" id="IPR033116">
    <property type="entry name" value="TRYPSIN_SER"/>
</dbReference>
<keyword evidence="8" id="KW-1185">Reference proteome</keyword>
<evidence type="ECO:0000313" key="7">
    <source>
        <dbReference type="EMBL" id="QVJ03466.1"/>
    </source>
</evidence>
<reference evidence="7" key="1">
    <citation type="submission" date="2021-05" db="EMBL/GenBank/DDBJ databases">
        <authorList>
            <person name="Kaiqin L."/>
            <person name="Jian G."/>
        </authorList>
    </citation>
    <scope>NUCLEOTIDE SEQUENCE</scope>
    <source>
        <strain evidence="7">HDS5</strain>
        <plasmid evidence="7">unnamed2</plasmid>
    </source>
</reference>
<evidence type="ECO:0000256" key="3">
    <source>
        <dbReference type="ARBA" id="ARBA00022801"/>
    </source>
</evidence>
<dbReference type="Proteomes" id="UP000682416">
    <property type="component" value="Plasmid unnamed2"/>
</dbReference>